<keyword evidence="3" id="KW-0210">Decarboxylase</keyword>
<keyword evidence="5" id="KW-0456">Lyase</keyword>
<evidence type="ECO:0000259" key="6">
    <source>
        <dbReference type="Pfam" id="PF01276"/>
    </source>
</evidence>
<dbReference type="InterPro" id="IPR036633">
    <property type="entry name" value="Prn/Lys/Arg_de-COase_C_sf"/>
</dbReference>
<feature type="domain" description="Orn/Lys/Arg decarboxylase C-terminal" evidence="7">
    <location>
        <begin position="385"/>
        <end position="452"/>
    </location>
</feature>
<dbReference type="Pfam" id="PF01276">
    <property type="entry name" value="OKR_DC_1"/>
    <property type="match status" value="1"/>
</dbReference>
<protein>
    <submittedName>
        <fullName evidence="8">Lysine decarboxylase</fullName>
    </submittedName>
</protein>
<dbReference type="EMBL" id="SMAN01000023">
    <property type="protein sequence ID" value="TCT18136.1"/>
    <property type="molecule type" value="Genomic_DNA"/>
</dbReference>
<proteinExistence type="inferred from homology"/>
<organism evidence="8 9">
    <name type="scientific">Melghiribacillus thermohalophilus</name>
    <dbReference type="NCBI Taxonomy" id="1324956"/>
    <lineage>
        <taxon>Bacteria</taxon>
        <taxon>Bacillati</taxon>
        <taxon>Bacillota</taxon>
        <taxon>Bacilli</taxon>
        <taxon>Bacillales</taxon>
        <taxon>Bacillaceae</taxon>
        <taxon>Melghiribacillus</taxon>
    </lineage>
</organism>
<gene>
    <name evidence="8" type="ORF">EDD68_1233</name>
</gene>
<sequence length="474" mass="54169">MDQKRTPLFDALRDHARRNPLSFHVPGHKNGTIYTGEARDWFEKLLNIDLTELPGLDDLHQPEGVIKEAQKLTASFYQADHTFFLVGGSTSGNLAMIFAICQPGDTVIVQRNSHKSIMHALELAGAHPVFLTPLYSKQTGRLSEITLHQLKEALEQYPEAKGVVLTYPDYFGHTYPLKKLIETAHDHHIPVIVDEAHGAHFVLGNPFPTSALELGADIVVQSAHKMLPAMTMTAWLHLRSELIAYERVSRYVHMFQSSSPSYPLMASLDLARYYLANLSRKQIHEIIQSVKGVRAMFKMLPYWEVLPCEAHVDDMLKIIVQVKEGYQARDIARALERNGIYPEMVTDDQILFIFGLSPYTEMQVLEKALERLDPEKTDNSIKLTQAEMKPIQDLAISYDQMRKMKTEWVVWDKAVGRITAESVTPYPPGIPYLLKGERINKEHVKTLQQYIGQNQYIQYARDRLKEGIYVFKQE</sequence>
<evidence type="ECO:0000256" key="5">
    <source>
        <dbReference type="ARBA" id="ARBA00023239"/>
    </source>
</evidence>
<dbReference type="OrthoDB" id="9815233at2"/>
<dbReference type="Gene3D" id="3.40.640.10">
    <property type="entry name" value="Type I PLP-dependent aspartate aminotransferase-like (Major domain)"/>
    <property type="match status" value="1"/>
</dbReference>
<dbReference type="InterPro" id="IPR015424">
    <property type="entry name" value="PyrdxlP-dep_Trfase"/>
</dbReference>
<evidence type="ECO:0000313" key="9">
    <source>
        <dbReference type="Proteomes" id="UP000294650"/>
    </source>
</evidence>
<evidence type="ECO:0000256" key="4">
    <source>
        <dbReference type="ARBA" id="ARBA00022898"/>
    </source>
</evidence>
<comment type="cofactor">
    <cofactor evidence="1">
        <name>pyridoxal 5'-phosphate</name>
        <dbReference type="ChEBI" id="CHEBI:597326"/>
    </cofactor>
</comment>
<evidence type="ECO:0000313" key="8">
    <source>
        <dbReference type="EMBL" id="TCT18136.1"/>
    </source>
</evidence>
<evidence type="ECO:0000256" key="2">
    <source>
        <dbReference type="ARBA" id="ARBA00010671"/>
    </source>
</evidence>
<dbReference type="RefSeq" id="WP_132372728.1">
    <property type="nucleotide sequence ID" value="NZ_SMAN01000023.1"/>
</dbReference>
<dbReference type="InterPro" id="IPR000310">
    <property type="entry name" value="Orn/Lys/Arg_deCO2ase_major_dom"/>
</dbReference>
<dbReference type="Proteomes" id="UP000294650">
    <property type="component" value="Unassembled WGS sequence"/>
</dbReference>
<dbReference type="AlphaFoldDB" id="A0A4R3MTG4"/>
<feature type="domain" description="Orn/Lys/Arg decarboxylases family 1 pyridoxal-P attachment site" evidence="6">
    <location>
        <begin position="6"/>
        <end position="300"/>
    </location>
</feature>
<name>A0A4R3MTG4_9BACI</name>
<dbReference type="PANTHER" id="PTHR43277">
    <property type="entry name" value="ARGININE DECARBOXYLASE"/>
    <property type="match status" value="1"/>
</dbReference>
<dbReference type="CDD" id="cd00615">
    <property type="entry name" value="Orn_deC_like"/>
    <property type="match status" value="1"/>
</dbReference>
<dbReference type="InterPro" id="IPR008286">
    <property type="entry name" value="Prn/Lys/Arg_de-COase_C"/>
</dbReference>
<comment type="caution">
    <text evidence="8">The sequence shown here is derived from an EMBL/GenBank/DDBJ whole genome shotgun (WGS) entry which is preliminary data.</text>
</comment>
<keyword evidence="4" id="KW-0663">Pyridoxal phosphate</keyword>
<dbReference type="PANTHER" id="PTHR43277:SF3">
    <property type="entry name" value="DECARBOXYLASE, PUTATIVE-RELATED"/>
    <property type="match status" value="1"/>
</dbReference>
<evidence type="ECO:0000256" key="3">
    <source>
        <dbReference type="ARBA" id="ARBA00022793"/>
    </source>
</evidence>
<dbReference type="GO" id="GO:0016831">
    <property type="term" value="F:carboxy-lyase activity"/>
    <property type="evidence" value="ECO:0007669"/>
    <property type="project" value="UniProtKB-KW"/>
</dbReference>
<reference evidence="8 9" key="1">
    <citation type="submission" date="2019-03" db="EMBL/GenBank/DDBJ databases">
        <title>Genomic Encyclopedia of Type Strains, Phase IV (KMG-IV): sequencing the most valuable type-strain genomes for metagenomic binning, comparative biology and taxonomic classification.</title>
        <authorList>
            <person name="Goeker M."/>
        </authorList>
    </citation>
    <scope>NUCLEOTIDE SEQUENCE [LARGE SCALE GENOMIC DNA]</scope>
    <source>
        <strain evidence="8 9">DSM 25894</strain>
    </source>
</reference>
<comment type="similarity">
    <text evidence="2">Belongs to the Orn/Lys/Arg decarboxylase class-I family.</text>
</comment>
<dbReference type="SUPFAM" id="SSF53383">
    <property type="entry name" value="PLP-dependent transferases"/>
    <property type="match status" value="1"/>
</dbReference>
<dbReference type="InterPro" id="IPR015421">
    <property type="entry name" value="PyrdxlP-dep_Trfase_major"/>
</dbReference>
<dbReference type="InterPro" id="IPR052357">
    <property type="entry name" value="Orn_Lys_Arg_decarboxylase-I"/>
</dbReference>
<evidence type="ECO:0000259" key="7">
    <source>
        <dbReference type="Pfam" id="PF03711"/>
    </source>
</evidence>
<evidence type="ECO:0000256" key="1">
    <source>
        <dbReference type="ARBA" id="ARBA00001933"/>
    </source>
</evidence>
<dbReference type="Pfam" id="PF03711">
    <property type="entry name" value="OKR_DC_1_C"/>
    <property type="match status" value="1"/>
</dbReference>
<keyword evidence="9" id="KW-1185">Reference proteome</keyword>
<dbReference type="Gene3D" id="3.90.100.10">
    <property type="entry name" value="Orn/Lys/Arg decarboxylase, C-terminal domain"/>
    <property type="match status" value="1"/>
</dbReference>
<accession>A0A4R3MTG4</accession>
<dbReference type="SUPFAM" id="SSF55904">
    <property type="entry name" value="Ornithine decarboxylase C-terminal domain"/>
    <property type="match status" value="1"/>
</dbReference>